<feature type="region of interest" description="Disordered" evidence="1">
    <location>
        <begin position="1"/>
        <end position="24"/>
    </location>
</feature>
<organism evidence="2">
    <name type="scientific">Tanacetum cinerariifolium</name>
    <name type="common">Dalmatian daisy</name>
    <name type="synonym">Chrysanthemum cinerariifolium</name>
    <dbReference type="NCBI Taxonomy" id="118510"/>
    <lineage>
        <taxon>Eukaryota</taxon>
        <taxon>Viridiplantae</taxon>
        <taxon>Streptophyta</taxon>
        <taxon>Embryophyta</taxon>
        <taxon>Tracheophyta</taxon>
        <taxon>Spermatophyta</taxon>
        <taxon>Magnoliopsida</taxon>
        <taxon>eudicotyledons</taxon>
        <taxon>Gunneridae</taxon>
        <taxon>Pentapetalae</taxon>
        <taxon>asterids</taxon>
        <taxon>campanulids</taxon>
        <taxon>Asterales</taxon>
        <taxon>Asteraceae</taxon>
        <taxon>Asteroideae</taxon>
        <taxon>Anthemideae</taxon>
        <taxon>Anthemidinae</taxon>
        <taxon>Tanacetum</taxon>
    </lineage>
</organism>
<dbReference type="EMBL" id="BKCJ011721188">
    <property type="protein sequence ID" value="GFD48384.1"/>
    <property type="molecule type" value="Genomic_DNA"/>
</dbReference>
<protein>
    <submittedName>
        <fullName evidence="2">Uncharacterized protein</fullName>
    </submittedName>
</protein>
<comment type="caution">
    <text evidence="2">The sequence shown here is derived from an EMBL/GenBank/DDBJ whole genome shotgun (WGS) entry which is preliminary data.</text>
</comment>
<reference evidence="2" key="1">
    <citation type="journal article" date="2019" name="Sci. Rep.">
        <title>Draft genome of Tanacetum cinerariifolium, the natural source of mosquito coil.</title>
        <authorList>
            <person name="Yamashiro T."/>
            <person name="Shiraishi A."/>
            <person name="Satake H."/>
            <person name="Nakayama K."/>
        </authorList>
    </citation>
    <scope>NUCLEOTIDE SEQUENCE</scope>
</reference>
<sequence length="88" mass="9459">ESEEDVFSNEGISNKMNDGEEVPDIDEVPETDFEETNGLKVEHDGNSIGQASKIANSDYIGPGRFKKSVAPCNGGSILSLMEEVVRVG</sequence>
<feature type="non-terminal residue" evidence="2">
    <location>
        <position position="1"/>
    </location>
</feature>
<feature type="non-terminal residue" evidence="2">
    <location>
        <position position="88"/>
    </location>
</feature>
<evidence type="ECO:0000313" key="2">
    <source>
        <dbReference type="EMBL" id="GFD48384.1"/>
    </source>
</evidence>
<accession>A0A699WV57</accession>
<name>A0A699WV57_TANCI</name>
<dbReference type="AlphaFoldDB" id="A0A699WV57"/>
<proteinExistence type="predicted"/>
<gene>
    <name evidence="2" type="ORF">Tci_920353</name>
</gene>
<evidence type="ECO:0000256" key="1">
    <source>
        <dbReference type="SAM" id="MobiDB-lite"/>
    </source>
</evidence>